<dbReference type="GO" id="GO:0008955">
    <property type="term" value="F:peptidoglycan glycosyltransferase activity"/>
    <property type="evidence" value="ECO:0007669"/>
    <property type="project" value="UniProtKB-EC"/>
</dbReference>
<evidence type="ECO:0000256" key="6">
    <source>
        <dbReference type="ARBA" id="ARBA00023268"/>
    </source>
</evidence>
<evidence type="ECO:0000259" key="12">
    <source>
        <dbReference type="Pfam" id="PF00912"/>
    </source>
</evidence>
<gene>
    <name evidence="13" type="primary">pbp</name>
    <name evidence="13" type="ORF">GCM10017566_02050</name>
</gene>
<keyword evidence="5" id="KW-0378">Hydrolase</keyword>
<dbReference type="InterPro" id="IPR012338">
    <property type="entry name" value="Beta-lactam/transpept-like"/>
</dbReference>
<keyword evidence="3" id="KW-0328">Glycosyltransferase</keyword>
<organism evidence="13 14">
    <name type="scientific">Amycolatopsis bartoniae</name>
    <dbReference type="NCBI Taxonomy" id="941986"/>
    <lineage>
        <taxon>Bacteria</taxon>
        <taxon>Bacillati</taxon>
        <taxon>Actinomycetota</taxon>
        <taxon>Actinomycetes</taxon>
        <taxon>Pseudonocardiales</taxon>
        <taxon>Pseudonocardiaceae</taxon>
        <taxon>Amycolatopsis</taxon>
    </lineage>
</organism>
<dbReference type="Pfam" id="PF00905">
    <property type="entry name" value="Transpeptidase"/>
    <property type="match status" value="1"/>
</dbReference>
<feature type="domain" description="Penicillin-binding protein transpeptidase" evidence="11">
    <location>
        <begin position="350"/>
        <end position="617"/>
    </location>
</feature>
<dbReference type="GO" id="GO:0009002">
    <property type="term" value="F:serine-type D-Ala-D-Ala carboxypeptidase activity"/>
    <property type="evidence" value="ECO:0007669"/>
    <property type="project" value="UniProtKB-EC"/>
</dbReference>
<dbReference type="SUPFAM" id="SSF53955">
    <property type="entry name" value="Lysozyme-like"/>
    <property type="match status" value="1"/>
</dbReference>
<feature type="compositionally biased region" description="Low complexity" evidence="9">
    <location>
        <begin position="677"/>
        <end position="711"/>
    </location>
</feature>
<keyword evidence="10" id="KW-0812">Transmembrane</keyword>
<feature type="transmembrane region" description="Helical" evidence="10">
    <location>
        <begin position="39"/>
        <end position="61"/>
    </location>
</feature>
<sequence>MVDYGGGYRQGPARIPVRRQDQERGRRHETVWRRVRRTLYVLLGLGMFVPVAAFVVGYFMVDVPDPNALAASLNQPVTLYYADGSTLYTKSSADAHAVVTWDQIPQAMKNAQIAAEDETFMTNSGFDIKAILRTVYNRLTGGTGGGSTIGQEYVKKATGNDEATLSRKFVEMVESYKMTRTYSKQDILTAYLNTVYFGRGAYGISAAAKAYYNEDVSKLTVEQSALLAGLVQLPGQADNPAYQQRRYSYVMGRLLDNHWITQAEFASAQFPTPVATAAKNGGSNLGDRQYIVSEAYAELAQAGYSEQSLTASGAKIYLTIQPDAQQKAEQSVSKIMAADTEYPDEGSALVSANPQTGEILAYYGGDGSTSYDLATTPQQPGSSFKPYVLAAGVREQPDKIGLDTVYDGSDNQTIAGQVVHNSDGEGAPQITVKDAMTKSVNTVFYRMGADVGVSAVRKAAWDAGIPKQITTSLGAQFDSLQNDDPQTGKGTGTTELGISIGQYPVRPIDQAQGYATFAANGMYVPLHMVARVTDDSGNPIYGFTTAPKQAFSQDAATNSAIASIVTASMTDIASSSGDGLSGSRPNASKTGTAQFKDTGHNSEAWMVGYTPQVVTAVWFGNKKQPAPIYGNYHNGKGKEHGYDVYGREEPGYIWQAYMDAYLNGKPVMSFPQAPDLTTPTTTAEPPSSTEPESSTQETSSEPPSPTFTFPTKPGHNTPTFPTCFPGACDADPTRTSISHHKPIRE</sequence>
<keyword evidence="1" id="KW-0121">Carboxypeptidase</keyword>
<dbReference type="GO" id="GO:0030288">
    <property type="term" value="C:outer membrane-bounded periplasmic space"/>
    <property type="evidence" value="ECO:0007669"/>
    <property type="project" value="TreeGrafter"/>
</dbReference>
<evidence type="ECO:0000256" key="7">
    <source>
        <dbReference type="ARBA" id="ARBA00034000"/>
    </source>
</evidence>
<dbReference type="GO" id="GO:0006508">
    <property type="term" value="P:proteolysis"/>
    <property type="evidence" value="ECO:0007669"/>
    <property type="project" value="UniProtKB-KW"/>
</dbReference>
<evidence type="ECO:0000256" key="9">
    <source>
        <dbReference type="SAM" id="MobiDB-lite"/>
    </source>
</evidence>
<keyword evidence="2" id="KW-0645">Protease</keyword>
<comment type="catalytic activity">
    <reaction evidence="8">
        <text>[GlcNAc-(1-&gt;4)-Mur2Ac(oyl-L-Ala-gamma-D-Glu-L-Lys-D-Ala-D-Ala)](n)-di-trans,octa-cis-undecaprenyl diphosphate + beta-D-GlcNAc-(1-&gt;4)-Mur2Ac(oyl-L-Ala-gamma-D-Glu-L-Lys-D-Ala-D-Ala)-di-trans,octa-cis-undecaprenyl diphosphate = [GlcNAc-(1-&gt;4)-Mur2Ac(oyl-L-Ala-gamma-D-Glu-L-Lys-D-Ala-D-Ala)](n+1)-di-trans,octa-cis-undecaprenyl diphosphate + di-trans,octa-cis-undecaprenyl diphosphate + H(+)</text>
        <dbReference type="Rhea" id="RHEA:23708"/>
        <dbReference type="Rhea" id="RHEA-COMP:9602"/>
        <dbReference type="Rhea" id="RHEA-COMP:9603"/>
        <dbReference type="ChEBI" id="CHEBI:15378"/>
        <dbReference type="ChEBI" id="CHEBI:58405"/>
        <dbReference type="ChEBI" id="CHEBI:60033"/>
        <dbReference type="ChEBI" id="CHEBI:78435"/>
        <dbReference type="EC" id="2.4.99.28"/>
    </reaction>
</comment>
<dbReference type="InterPro" id="IPR001460">
    <property type="entry name" value="PCN-bd_Tpept"/>
</dbReference>
<evidence type="ECO:0000313" key="13">
    <source>
        <dbReference type="EMBL" id="GHF33039.1"/>
    </source>
</evidence>
<dbReference type="GO" id="GO:0009252">
    <property type="term" value="P:peptidoglycan biosynthetic process"/>
    <property type="evidence" value="ECO:0007669"/>
    <property type="project" value="TreeGrafter"/>
</dbReference>
<feature type="region of interest" description="Disordered" evidence="9">
    <location>
        <begin position="574"/>
        <end position="596"/>
    </location>
</feature>
<evidence type="ECO:0000256" key="3">
    <source>
        <dbReference type="ARBA" id="ARBA00022676"/>
    </source>
</evidence>
<evidence type="ECO:0000256" key="8">
    <source>
        <dbReference type="ARBA" id="ARBA00049902"/>
    </source>
</evidence>
<protein>
    <submittedName>
        <fullName evidence="13">Penicillin-binding protein</fullName>
    </submittedName>
</protein>
<dbReference type="InterPro" id="IPR001264">
    <property type="entry name" value="Glyco_trans_51"/>
</dbReference>
<dbReference type="Gene3D" id="3.40.710.10">
    <property type="entry name" value="DD-peptidase/beta-lactamase superfamily"/>
    <property type="match status" value="1"/>
</dbReference>
<dbReference type="InterPro" id="IPR023346">
    <property type="entry name" value="Lysozyme-like_dom_sf"/>
</dbReference>
<proteinExistence type="predicted"/>
<keyword evidence="4" id="KW-0808">Transferase</keyword>
<dbReference type="InterPro" id="IPR050396">
    <property type="entry name" value="Glycosyltr_51/Transpeptidase"/>
</dbReference>
<comment type="catalytic activity">
    <reaction evidence="7">
        <text>Preferential cleavage: (Ac)2-L-Lys-D-Ala-|-D-Ala. Also transpeptidation of peptidyl-alanyl moieties that are N-acyl substituents of D-alanine.</text>
        <dbReference type="EC" id="3.4.16.4"/>
    </reaction>
</comment>
<dbReference type="Proteomes" id="UP000658656">
    <property type="component" value="Unassembled WGS sequence"/>
</dbReference>
<dbReference type="EMBL" id="BNAV01000001">
    <property type="protein sequence ID" value="GHF33039.1"/>
    <property type="molecule type" value="Genomic_DNA"/>
</dbReference>
<feature type="region of interest" description="Disordered" evidence="9">
    <location>
        <begin position="671"/>
        <end position="745"/>
    </location>
</feature>
<keyword evidence="10" id="KW-1133">Transmembrane helix</keyword>
<dbReference type="SUPFAM" id="SSF56601">
    <property type="entry name" value="beta-lactamase/transpeptidase-like"/>
    <property type="match status" value="1"/>
</dbReference>
<evidence type="ECO:0000313" key="14">
    <source>
        <dbReference type="Proteomes" id="UP000658656"/>
    </source>
</evidence>
<evidence type="ECO:0000256" key="10">
    <source>
        <dbReference type="SAM" id="Phobius"/>
    </source>
</evidence>
<keyword evidence="6" id="KW-0511">Multifunctional enzyme</keyword>
<comment type="caution">
    <text evidence="13">The sequence shown here is derived from an EMBL/GenBank/DDBJ whole genome shotgun (WGS) entry which is preliminary data.</text>
</comment>
<evidence type="ECO:0000256" key="1">
    <source>
        <dbReference type="ARBA" id="ARBA00022645"/>
    </source>
</evidence>
<dbReference type="GO" id="GO:0008658">
    <property type="term" value="F:penicillin binding"/>
    <property type="evidence" value="ECO:0007669"/>
    <property type="project" value="InterPro"/>
</dbReference>
<evidence type="ECO:0000256" key="2">
    <source>
        <dbReference type="ARBA" id="ARBA00022670"/>
    </source>
</evidence>
<keyword evidence="10" id="KW-0472">Membrane</keyword>
<feature type="compositionally biased region" description="Polar residues" evidence="9">
    <location>
        <begin position="574"/>
        <end position="595"/>
    </location>
</feature>
<reference evidence="13" key="2">
    <citation type="submission" date="2020-09" db="EMBL/GenBank/DDBJ databases">
        <authorList>
            <person name="Sun Q."/>
            <person name="Zhou Y."/>
        </authorList>
    </citation>
    <scope>NUCLEOTIDE SEQUENCE</scope>
    <source>
        <strain evidence="13">CGMCC 4.7679</strain>
    </source>
</reference>
<dbReference type="Pfam" id="PF00912">
    <property type="entry name" value="Transgly"/>
    <property type="match status" value="1"/>
</dbReference>
<dbReference type="InterPro" id="IPR036950">
    <property type="entry name" value="PBP_transglycosylase"/>
</dbReference>
<dbReference type="PANTHER" id="PTHR32282">
    <property type="entry name" value="BINDING PROTEIN TRANSPEPTIDASE, PUTATIVE-RELATED"/>
    <property type="match status" value="1"/>
</dbReference>
<evidence type="ECO:0000256" key="4">
    <source>
        <dbReference type="ARBA" id="ARBA00022679"/>
    </source>
</evidence>
<accession>A0A8H9IRL9</accession>
<name>A0A8H9IRL9_9PSEU</name>
<dbReference type="Gene3D" id="1.10.3810.10">
    <property type="entry name" value="Biosynthetic peptidoglycan transglycosylase-like"/>
    <property type="match status" value="1"/>
</dbReference>
<dbReference type="PANTHER" id="PTHR32282:SF34">
    <property type="entry name" value="PENICILLIN-BINDING PROTEIN 1A"/>
    <property type="match status" value="1"/>
</dbReference>
<evidence type="ECO:0000256" key="5">
    <source>
        <dbReference type="ARBA" id="ARBA00022801"/>
    </source>
</evidence>
<dbReference type="AlphaFoldDB" id="A0A8H9IRL9"/>
<evidence type="ECO:0000259" key="11">
    <source>
        <dbReference type="Pfam" id="PF00905"/>
    </source>
</evidence>
<keyword evidence="14" id="KW-1185">Reference proteome</keyword>
<feature type="domain" description="Glycosyl transferase family 51" evidence="12">
    <location>
        <begin position="88"/>
        <end position="253"/>
    </location>
</feature>
<reference evidence="13" key="1">
    <citation type="journal article" date="2014" name="Int. J. Syst. Evol. Microbiol.">
        <title>Complete genome sequence of Corynebacterium casei LMG S-19264T (=DSM 44701T), isolated from a smear-ripened cheese.</title>
        <authorList>
            <consortium name="US DOE Joint Genome Institute (JGI-PGF)"/>
            <person name="Walter F."/>
            <person name="Albersmeier A."/>
            <person name="Kalinowski J."/>
            <person name="Ruckert C."/>
        </authorList>
    </citation>
    <scope>NUCLEOTIDE SEQUENCE</scope>
    <source>
        <strain evidence="13">CGMCC 4.7679</strain>
    </source>
</reference>